<keyword evidence="3" id="KW-1185">Reference proteome</keyword>
<evidence type="ECO:0000313" key="3">
    <source>
        <dbReference type="Proteomes" id="UP000265520"/>
    </source>
</evidence>
<name>A0A392UR24_9FABA</name>
<gene>
    <name evidence="2" type="ORF">A2U01_0099696</name>
</gene>
<sequence>MGGPGPKPDDTNVDSDSGPGTKPDDTETDTASSEVEST</sequence>
<proteinExistence type="predicted"/>
<dbReference type="EMBL" id="LXQA010950718">
    <property type="protein sequence ID" value="MCI78426.1"/>
    <property type="molecule type" value="Genomic_DNA"/>
</dbReference>
<comment type="caution">
    <text evidence="2">The sequence shown here is derived from an EMBL/GenBank/DDBJ whole genome shotgun (WGS) entry which is preliminary data.</text>
</comment>
<evidence type="ECO:0000313" key="2">
    <source>
        <dbReference type="EMBL" id="MCI78426.1"/>
    </source>
</evidence>
<feature type="region of interest" description="Disordered" evidence="1">
    <location>
        <begin position="1"/>
        <end position="38"/>
    </location>
</feature>
<dbReference type="Proteomes" id="UP000265520">
    <property type="component" value="Unassembled WGS sequence"/>
</dbReference>
<evidence type="ECO:0000256" key="1">
    <source>
        <dbReference type="SAM" id="MobiDB-lite"/>
    </source>
</evidence>
<accession>A0A392UR24</accession>
<dbReference type="AlphaFoldDB" id="A0A392UR24"/>
<protein>
    <submittedName>
        <fullName evidence="2">Uncharacterized protein</fullName>
    </submittedName>
</protein>
<reference evidence="2 3" key="1">
    <citation type="journal article" date="2018" name="Front. Plant Sci.">
        <title>Red Clover (Trifolium pratense) and Zigzag Clover (T. medium) - A Picture of Genomic Similarities and Differences.</title>
        <authorList>
            <person name="Dluhosova J."/>
            <person name="Istvanek J."/>
            <person name="Nedelnik J."/>
            <person name="Repkova J."/>
        </authorList>
    </citation>
    <scope>NUCLEOTIDE SEQUENCE [LARGE SCALE GENOMIC DNA]</scope>
    <source>
        <strain evidence="3">cv. 10/8</strain>
        <tissue evidence="2">Leaf</tissue>
    </source>
</reference>
<organism evidence="2 3">
    <name type="scientific">Trifolium medium</name>
    <dbReference type="NCBI Taxonomy" id="97028"/>
    <lineage>
        <taxon>Eukaryota</taxon>
        <taxon>Viridiplantae</taxon>
        <taxon>Streptophyta</taxon>
        <taxon>Embryophyta</taxon>
        <taxon>Tracheophyta</taxon>
        <taxon>Spermatophyta</taxon>
        <taxon>Magnoliopsida</taxon>
        <taxon>eudicotyledons</taxon>
        <taxon>Gunneridae</taxon>
        <taxon>Pentapetalae</taxon>
        <taxon>rosids</taxon>
        <taxon>fabids</taxon>
        <taxon>Fabales</taxon>
        <taxon>Fabaceae</taxon>
        <taxon>Papilionoideae</taxon>
        <taxon>50 kb inversion clade</taxon>
        <taxon>NPAAA clade</taxon>
        <taxon>Hologalegina</taxon>
        <taxon>IRL clade</taxon>
        <taxon>Trifolieae</taxon>
        <taxon>Trifolium</taxon>
    </lineage>
</organism>
<feature type="compositionally biased region" description="Polar residues" evidence="1">
    <location>
        <begin position="29"/>
        <end position="38"/>
    </location>
</feature>